<evidence type="ECO:0000313" key="2">
    <source>
        <dbReference type="Proteomes" id="UP000244005"/>
    </source>
</evidence>
<proteinExistence type="predicted"/>
<dbReference type="EMBL" id="KZ772783">
    <property type="protein sequence ID" value="PTQ31450.1"/>
    <property type="molecule type" value="Genomic_DNA"/>
</dbReference>
<gene>
    <name evidence="1" type="ORF">MARPO_0111s0011</name>
</gene>
<dbReference type="Proteomes" id="UP000244005">
    <property type="component" value="Unassembled WGS sequence"/>
</dbReference>
<dbReference type="AlphaFoldDB" id="A0A2R6WC73"/>
<dbReference type="Gramene" id="Mp7g16090.1">
    <property type="protein sequence ID" value="Mp7g16090.1.cds1"/>
    <property type="gene ID" value="Mp7g16090"/>
</dbReference>
<keyword evidence="2" id="KW-1185">Reference proteome</keyword>
<organism evidence="1 2">
    <name type="scientific">Marchantia polymorpha</name>
    <name type="common">Common liverwort</name>
    <name type="synonym">Marchantia aquatica</name>
    <dbReference type="NCBI Taxonomy" id="3197"/>
    <lineage>
        <taxon>Eukaryota</taxon>
        <taxon>Viridiplantae</taxon>
        <taxon>Streptophyta</taxon>
        <taxon>Embryophyta</taxon>
        <taxon>Marchantiophyta</taxon>
        <taxon>Marchantiopsida</taxon>
        <taxon>Marchantiidae</taxon>
        <taxon>Marchantiales</taxon>
        <taxon>Marchantiaceae</taxon>
        <taxon>Marchantia</taxon>
    </lineage>
</organism>
<reference evidence="2" key="1">
    <citation type="journal article" date="2017" name="Cell">
        <title>Insights into land plant evolution garnered from the Marchantia polymorpha genome.</title>
        <authorList>
            <person name="Bowman J.L."/>
            <person name="Kohchi T."/>
            <person name="Yamato K.T."/>
            <person name="Jenkins J."/>
            <person name="Shu S."/>
            <person name="Ishizaki K."/>
            <person name="Yamaoka S."/>
            <person name="Nishihama R."/>
            <person name="Nakamura Y."/>
            <person name="Berger F."/>
            <person name="Adam C."/>
            <person name="Aki S.S."/>
            <person name="Althoff F."/>
            <person name="Araki T."/>
            <person name="Arteaga-Vazquez M.A."/>
            <person name="Balasubrmanian S."/>
            <person name="Barry K."/>
            <person name="Bauer D."/>
            <person name="Boehm C.R."/>
            <person name="Briginshaw L."/>
            <person name="Caballero-Perez J."/>
            <person name="Catarino B."/>
            <person name="Chen F."/>
            <person name="Chiyoda S."/>
            <person name="Chovatia M."/>
            <person name="Davies K.M."/>
            <person name="Delmans M."/>
            <person name="Demura T."/>
            <person name="Dierschke T."/>
            <person name="Dolan L."/>
            <person name="Dorantes-Acosta A.E."/>
            <person name="Eklund D.M."/>
            <person name="Florent S.N."/>
            <person name="Flores-Sandoval E."/>
            <person name="Fujiyama A."/>
            <person name="Fukuzawa H."/>
            <person name="Galik B."/>
            <person name="Grimanelli D."/>
            <person name="Grimwood J."/>
            <person name="Grossniklaus U."/>
            <person name="Hamada T."/>
            <person name="Haseloff J."/>
            <person name="Hetherington A.J."/>
            <person name="Higo A."/>
            <person name="Hirakawa Y."/>
            <person name="Hundley H.N."/>
            <person name="Ikeda Y."/>
            <person name="Inoue K."/>
            <person name="Inoue S.I."/>
            <person name="Ishida S."/>
            <person name="Jia Q."/>
            <person name="Kakita M."/>
            <person name="Kanazawa T."/>
            <person name="Kawai Y."/>
            <person name="Kawashima T."/>
            <person name="Kennedy M."/>
            <person name="Kinose K."/>
            <person name="Kinoshita T."/>
            <person name="Kohara Y."/>
            <person name="Koide E."/>
            <person name="Komatsu K."/>
            <person name="Kopischke S."/>
            <person name="Kubo M."/>
            <person name="Kyozuka J."/>
            <person name="Lagercrantz U."/>
            <person name="Lin S.S."/>
            <person name="Lindquist E."/>
            <person name="Lipzen A.M."/>
            <person name="Lu C.W."/>
            <person name="De Luna E."/>
            <person name="Martienssen R.A."/>
            <person name="Minamino N."/>
            <person name="Mizutani M."/>
            <person name="Mizutani M."/>
            <person name="Mochizuki N."/>
            <person name="Monte I."/>
            <person name="Mosher R."/>
            <person name="Nagasaki H."/>
            <person name="Nakagami H."/>
            <person name="Naramoto S."/>
            <person name="Nishitani K."/>
            <person name="Ohtani M."/>
            <person name="Okamoto T."/>
            <person name="Okumura M."/>
            <person name="Phillips J."/>
            <person name="Pollak B."/>
            <person name="Reinders A."/>
            <person name="Rovekamp M."/>
            <person name="Sano R."/>
            <person name="Sawa S."/>
            <person name="Schmid M.W."/>
            <person name="Shirakawa M."/>
            <person name="Solano R."/>
            <person name="Spunde A."/>
            <person name="Suetsugu N."/>
            <person name="Sugano S."/>
            <person name="Sugiyama A."/>
            <person name="Sun R."/>
            <person name="Suzuki Y."/>
            <person name="Takenaka M."/>
            <person name="Takezawa D."/>
            <person name="Tomogane H."/>
            <person name="Tsuzuki M."/>
            <person name="Ueda T."/>
            <person name="Umeda M."/>
            <person name="Ward J.M."/>
            <person name="Watanabe Y."/>
            <person name="Yazaki K."/>
            <person name="Yokoyama R."/>
            <person name="Yoshitake Y."/>
            <person name="Yotsui I."/>
            <person name="Zachgo S."/>
            <person name="Schmutz J."/>
        </authorList>
    </citation>
    <scope>NUCLEOTIDE SEQUENCE [LARGE SCALE GENOMIC DNA]</scope>
    <source>
        <strain evidence="2">Tak-1</strain>
    </source>
</reference>
<name>A0A2R6WC73_MARPO</name>
<accession>A0A2R6WC73</accession>
<sequence length="127" mass="13977">MRKQNLEAHGLLVKVVESSAIIPSSQLTERTSWLLRVAQCSQSRLLNTLTNAGRSDCTLRSNVNSSSWRCQEGFAVWRDGVMEQVPGLGESAEHDRPGGPWGRKLRSAKSTQQWRCGLEPVVAAACV</sequence>
<protein>
    <submittedName>
        <fullName evidence="1">Uncharacterized protein</fullName>
    </submittedName>
</protein>
<evidence type="ECO:0000313" key="1">
    <source>
        <dbReference type="EMBL" id="PTQ31450.1"/>
    </source>
</evidence>